<feature type="transmembrane region" description="Helical" evidence="1">
    <location>
        <begin position="185"/>
        <end position="208"/>
    </location>
</feature>
<feature type="transmembrane region" description="Helical" evidence="1">
    <location>
        <begin position="220"/>
        <end position="242"/>
    </location>
</feature>
<gene>
    <name evidence="2" type="ORF">PDIGIT_LOCUS8542</name>
</gene>
<reference evidence="2" key="1">
    <citation type="submission" date="2023-01" db="EMBL/GenBank/DDBJ databases">
        <authorList>
            <person name="Van Ghelder C."/>
            <person name="Rancurel C."/>
        </authorList>
    </citation>
    <scope>NUCLEOTIDE SEQUENCE</scope>
    <source>
        <strain evidence="2">CNCM I-4278</strain>
    </source>
</reference>
<keyword evidence="1" id="KW-0472">Membrane</keyword>
<comment type="caution">
    <text evidence="2">The sequence shown here is derived from an EMBL/GenBank/DDBJ whole genome shotgun (WGS) entry which is preliminary data.</text>
</comment>
<dbReference type="Proteomes" id="UP001152607">
    <property type="component" value="Unassembled WGS sequence"/>
</dbReference>
<accession>A0A9W4UGD4</accession>
<sequence length="273" mass="30339">MGHVLAKLRHIRRPINVMVTTMLDTAISIATLPYYRAYQFNTSKPLLMIANLATQSTESMDLLRLIAFWRERKLAELQYVSIACTVLAAAVIGAFSWDTVQHTYWLTHGFWHSSLVLSTLGILLSASQAAALQSLGPASIPKRIHALEPDRAKVTIARYSPLLISDTPTGFVPRKKMLFTWQGPIMLMSYSACLFLAGLTVLVCSPLIMREGRGPGYNIAIMYLTVAAAAGPIFLFCSFWAYHYVDIDSLPVESEADNETANSPFPLKHNMRV</sequence>
<evidence type="ECO:0000313" key="3">
    <source>
        <dbReference type="Proteomes" id="UP001152607"/>
    </source>
</evidence>
<proteinExistence type="predicted"/>
<feature type="transmembrane region" description="Helical" evidence="1">
    <location>
        <begin position="79"/>
        <end position="97"/>
    </location>
</feature>
<keyword evidence="1" id="KW-1133">Transmembrane helix</keyword>
<evidence type="ECO:0000313" key="2">
    <source>
        <dbReference type="EMBL" id="CAI6335460.1"/>
    </source>
</evidence>
<feature type="transmembrane region" description="Helical" evidence="1">
    <location>
        <begin position="109"/>
        <end position="132"/>
    </location>
</feature>
<name>A0A9W4UGD4_9PLEO</name>
<keyword evidence="3" id="KW-1185">Reference proteome</keyword>
<evidence type="ECO:0000256" key="1">
    <source>
        <dbReference type="SAM" id="Phobius"/>
    </source>
</evidence>
<dbReference type="AlphaFoldDB" id="A0A9W4UGD4"/>
<feature type="transmembrane region" description="Helical" evidence="1">
    <location>
        <begin position="15"/>
        <end position="35"/>
    </location>
</feature>
<keyword evidence="1" id="KW-0812">Transmembrane</keyword>
<dbReference type="OrthoDB" id="630895at2759"/>
<protein>
    <submittedName>
        <fullName evidence="2">Uncharacterized protein</fullName>
    </submittedName>
</protein>
<dbReference type="EMBL" id="CAOQHR010000005">
    <property type="protein sequence ID" value="CAI6335460.1"/>
    <property type="molecule type" value="Genomic_DNA"/>
</dbReference>
<organism evidence="2 3">
    <name type="scientific">Periconia digitata</name>
    <dbReference type="NCBI Taxonomy" id="1303443"/>
    <lineage>
        <taxon>Eukaryota</taxon>
        <taxon>Fungi</taxon>
        <taxon>Dikarya</taxon>
        <taxon>Ascomycota</taxon>
        <taxon>Pezizomycotina</taxon>
        <taxon>Dothideomycetes</taxon>
        <taxon>Pleosporomycetidae</taxon>
        <taxon>Pleosporales</taxon>
        <taxon>Massarineae</taxon>
        <taxon>Periconiaceae</taxon>
        <taxon>Periconia</taxon>
    </lineage>
</organism>